<protein>
    <recommendedName>
        <fullName evidence="3">Lipoprotein</fullName>
    </recommendedName>
</protein>
<evidence type="ECO:0000313" key="1">
    <source>
        <dbReference type="EMBL" id="ATZ21228.1"/>
    </source>
</evidence>
<proteinExistence type="predicted"/>
<dbReference type="AlphaFoldDB" id="A0A2K8P425"/>
<gene>
    <name evidence="1" type="ORF">MTABA_v1c00200</name>
</gene>
<dbReference type="PROSITE" id="PS51257">
    <property type="entry name" value="PROKAR_LIPOPROTEIN"/>
    <property type="match status" value="1"/>
</dbReference>
<dbReference type="KEGG" id="mtab:MTABA_v1c00200"/>
<sequence length="265" mass="29737">MKKLLAVLGAIGLTTIGASTVVSCGNGQKNKDTQETVLKSVQEKIVESIKLDSNKIYENQNDIYFAMSDLKNPETSELLKLEGVKGISASSKDLPTGKPDNEYDIWIRLLGTQSNQTDFIQENHNLWAVQISYFGANKSEDGTLSWNTKYTQNYDLKFKAEKQNLLVTNSNKEEITEATLNNRELTLYLENKNSREAIDSKIDIEGLSQDLFEEPVVKISTYPGLTGTITFKLKQESILQADQKLTIKAASFKSFEFTIKTENLN</sequence>
<reference evidence="1 2" key="1">
    <citation type="submission" date="2017-11" db="EMBL/GenBank/DDBJ databases">
        <title>Genome sequence of Mesoplasma tabanidae BARC 857 (ATCC 49584).</title>
        <authorList>
            <person name="Lo W.-S."/>
            <person name="Kuo C.-H."/>
        </authorList>
    </citation>
    <scope>NUCLEOTIDE SEQUENCE [LARGE SCALE GENOMIC DNA]</scope>
    <source>
        <strain evidence="1 2">BARC 857</strain>
    </source>
</reference>
<accession>A0A2K8P425</accession>
<dbReference type="EMBL" id="CP024969">
    <property type="protein sequence ID" value="ATZ21228.1"/>
    <property type="molecule type" value="Genomic_DNA"/>
</dbReference>
<dbReference type="OrthoDB" id="390336at2"/>
<evidence type="ECO:0008006" key="3">
    <source>
        <dbReference type="Google" id="ProtNLM"/>
    </source>
</evidence>
<evidence type="ECO:0000313" key="2">
    <source>
        <dbReference type="Proteomes" id="UP000232223"/>
    </source>
</evidence>
<dbReference type="InterPro" id="IPR054816">
    <property type="entry name" value="Lipoprotein_mollicutes-type_CS"/>
</dbReference>
<dbReference type="NCBIfam" id="NF038029">
    <property type="entry name" value="LP_plasma"/>
    <property type="match status" value="1"/>
</dbReference>
<keyword evidence="2" id="KW-1185">Reference proteome</keyword>
<dbReference type="Proteomes" id="UP000232223">
    <property type="component" value="Chromosome"/>
</dbReference>
<organism evidence="1 2">
    <name type="scientific">Mesoplasma tabanidae</name>
    <dbReference type="NCBI Taxonomy" id="219745"/>
    <lineage>
        <taxon>Bacteria</taxon>
        <taxon>Bacillati</taxon>
        <taxon>Mycoplasmatota</taxon>
        <taxon>Mollicutes</taxon>
        <taxon>Entomoplasmatales</taxon>
        <taxon>Entomoplasmataceae</taxon>
        <taxon>Mesoplasma</taxon>
    </lineage>
</organism>
<dbReference type="NCBIfam" id="NF045726">
    <property type="entry name" value="XXplasma_LP"/>
    <property type="match status" value="1"/>
</dbReference>
<name>A0A2K8P425_9MOLU</name>
<dbReference type="RefSeq" id="WP_100679195.1">
    <property type="nucleotide sequence ID" value="NZ_CP024969.1"/>
</dbReference>